<accession>A0ABS9DYG5</accession>
<proteinExistence type="predicted"/>
<sequence>MATIEQLGCIGEIKPALLDRGGALGRIESDPHRFNVATKNARFKPDRALLRIDTD</sequence>
<gene>
    <name evidence="1" type="ORF">L2A60_14035</name>
</gene>
<protein>
    <submittedName>
        <fullName evidence="1">Uncharacterized protein</fullName>
    </submittedName>
</protein>
<evidence type="ECO:0000313" key="2">
    <source>
        <dbReference type="Proteomes" id="UP001521209"/>
    </source>
</evidence>
<evidence type="ECO:0000313" key="1">
    <source>
        <dbReference type="EMBL" id="MCF3947798.1"/>
    </source>
</evidence>
<dbReference type="RefSeq" id="WP_235705082.1">
    <property type="nucleotide sequence ID" value="NZ_JAKGBZ010000030.1"/>
</dbReference>
<name>A0ABS9DYG5_9PROT</name>
<keyword evidence="2" id="KW-1185">Reference proteome</keyword>
<comment type="caution">
    <text evidence="1">The sequence shown here is derived from an EMBL/GenBank/DDBJ whole genome shotgun (WGS) entry which is preliminary data.</text>
</comment>
<organism evidence="1 2">
    <name type="scientific">Acidiphilium iwatense</name>
    <dbReference type="NCBI Taxonomy" id="768198"/>
    <lineage>
        <taxon>Bacteria</taxon>
        <taxon>Pseudomonadati</taxon>
        <taxon>Pseudomonadota</taxon>
        <taxon>Alphaproteobacteria</taxon>
        <taxon>Acetobacterales</taxon>
        <taxon>Acidocellaceae</taxon>
        <taxon>Acidiphilium</taxon>
    </lineage>
</organism>
<reference evidence="1 2" key="1">
    <citation type="submission" date="2022-01" db="EMBL/GenBank/DDBJ databases">
        <authorList>
            <person name="Won M."/>
            <person name="Kim S.-J."/>
            <person name="Kwon S.-W."/>
        </authorList>
    </citation>
    <scope>NUCLEOTIDE SEQUENCE [LARGE SCALE GENOMIC DNA]</scope>
    <source>
        <strain evidence="1 2">KCTC 23505</strain>
    </source>
</reference>
<dbReference type="EMBL" id="JAKGBZ010000030">
    <property type="protein sequence ID" value="MCF3947798.1"/>
    <property type="molecule type" value="Genomic_DNA"/>
</dbReference>
<dbReference type="Proteomes" id="UP001521209">
    <property type="component" value="Unassembled WGS sequence"/>
</dbReference>